<evidence type="ECO:0000313" key="2">
    <source>
        <dbReference type="EMBL" id="SAM82016.1"/>
    </source>
</evidence>
<protein>
    <recommendedName>
        <fullName evidence="4">Secreted protein</fullName>
    </recommendedName>
</protein>
<reference evidence="3" key="1">
    <citation type="submission" date="2016-04" db="EMBL/GenBank/DDBJ databases">
        <authorList>
            <person name="Guldener U."/>
            <person name="Guldener U."/>
        </authorList>
    </citation>
    <scope>NUCLEOTIDE SEQUENCE [LARGE SCALE GENOMIC DNA]</scope>
    <source>
        <strain evidence="3">UB2112</strain>
    </source>
</reference>
<evidence type="ECO:0000313" key="3">
    <source>
        <dbReference type="Proteomes" id="UP000179920"/>
    </source>
</evidence>
<evidence type="ECO:0000256" key="1">
    <source>
        <dbReference type="SAM" id="SignalP"/>
    </source>
</evidence>
<dbReference type="AlphaFoldDB" id="A0A1K0G3I9"/>
<sequence length="108" mass="12522">MSLLICIRTLGCLFLQLGITSTAKTAITSKPFSACSWRLLSEICIDHGRSPRRMLHLINMFRQVSPLEGSARENRILRMLTRATSLRKTTRRPFSKDWNLIMTRRMLQ</sequence>
<accession>A0A1K0G3I9</accession>
<proteinExistence type="predicted"/>
<dbReference type="Proteomes" id="UP000179920">
    <property type="component" value="Chromosome VI"/>
</dbReference>
<feature type="signal peptide" evidence="1">
    <location>
        <begin position="1"/>
        <end position="22"/>
    </location>
</feature>
<dbReference type="EMBL" id="LT558122">
    <property type="protein sequence ID" value="SAM82016.1"/>
    <property type="molecule type" value="Genomic_DNA"/>
</dbReference>
<feature type="chain" id="PRO_5009664110" description="Secreted protein" evidence="1">
    <location>
        <begin position="23"/>
        <end position="108"/>
    </location>
</feature>
<organism evidence="2 3">
    <name type="scientific">Ustilago bromivora</name>
    <dbReference type="NCBI Taxonomy" id="307758"/>
    <lineage>
        <taxon>Eukaryota</taxon>
        <taxon>Fungi</taxon>
        <taxon>Dikarya</taxon>
        <taxon>Basidiomycota</taxon>
        <taxon>Ustilaginomycotina</taxon>
        <taxon>Ustilaginomycetes</taxon>
        <taxon>Ustilaginales</taxon>
        <taxon>Ustilaginaceae</taxon>
        <taxon>Ustilago</taxon>
    </lineage>
</organism>
<keyword evidence="1" id="KW-0732">Signal</keyword>
<name>A0A1K0G3I9_9BASI</name>
<evidence type="ECO:0008006" key="4">
    <source>
        <dbReference type="Google" id="ProtNLM"/>
    </source>
</evidence>
<gene>
    <name evidence="2" type="ORF">UBRO_21067</name>
</gene>